<dbReference type="PANTHER" id="PTHR21148">
    <property type="entry name" value="THIOREDOXIN DOMAIN-CONTAINING PROTEIN 9"/>
    <property type="match status" value="1"/>
</dbReference>
<keyword evidence="3" id="KW-1185">Reference proteome</keyword>
<evidence type="ECO:0000313" key="2">
    <source>
        <dbReference type="EMBL" id="KAF4619218.1"/>
    </source>
</evidence>
<protein>
    <submittedName>
        <fullName evidence="2">Uncharacterized protein</fullName>
    </submittedName>
</protein>
<feature type="region of interest" description="Disordered" evidence="1">
    <location>
        <begin position="1"/>
        <end position="34"/>
    </location>
</feature>
<dbReference type="Gene3D" id="3.40.30.10">
    <property type="entry name" value="Glutaredoxin"/>
    <property type="match status" value="1"/>
</dbReference>
<gene>
    <name evidence="2" type="ORF">D9613_005329</name>
</gene>
<reference evidence="2 3" key="1">
    <citation type="submission" date="2019-12" db="EMBL/GenBank/DDBJ databases">
        <authorList>
            <person name="Floudas D."/>
            <person name="Bentzer J."/>
            <person name="Ahren D."/>
            <person name="Johansson T."/>
            <person name="Persson P."/>
            <person name="Tunlid A."/>
        </authorList>
    </citation>
    <scope>NUCLEOTIDE SEQUENCE [LARGE SCALE GENOMIC DNA]</scope>
    <source>
        <strain evidence="2 3">CBS 102.39</strain>
    </source>
</reference>
<evidence type="ECO:0000313" key="3">
    <source>
        <dbReference type="Proteomes" id="UP000521872"/>
    </source>
</evidence>
<dbReference type="EMBL" id="JAACJL010000016">
    <property type="protein sequence ID" value="KAF4619218.1"/>
    <property type="molecule type" value="Genomic_DNA"/>
</dbReference>
<organism evidence="2 3">
    <name type="scientific">Agrocybe pediades</name>
    <dbReference type="NCBI Taxonomy" id="84607"/>
    <lineage>
        <taxon>Eukaryota</taxon>
        <taxon>Fungi</taxon>
        <taxon>Dikarya</taxon>
        <taxon>Basidiomycota</taxon>
        <taxon>Agaricomycotina</taxon>
        <taxon>Agaricomycetes</taxon>
        <taxon>Agaricomycetidae</taxon>
        <taxon>Agaricales</taxon>
        <taxon>Agaricineae</taxon>
        <taxon>Strophariaceae</taxon>
        <taxon>Agrocybe</taxon>
    </lineage>
</organism>
<dbReference type="InterPro" id="IPR036249">
    <property type="entry name" value="Thioredoxin-like_sf"/>
</dbReference>
<proteinExistence type="predicted"/>
<comment type="caution">
    <text evidence="2">The sequence shown here is derived from an EMBL/GenBank/DDBJ whole genome shotgun (WGS) entry which is preliminary data.</text>
</comment>
<evidence type="ECO:0000256" key="1">
    <source>
        <dbReference type="SAM" id="MobiDB-lite"/>
    </source>
</evidence>
<dbReference type="Proteomes" id="UP000521872">
    <property type="component" value="Unassembled WGS sequence"/>
</dbReference>
<accession>A0A8H4QYN0</accession>
<name>A0A8H4QYN0_9AGAR</name>
<dbReference type="AlphaFoldDB" id="A0A8H4QYN0"/>
<dbReference type="CDD" id="cd02989">
    <property type="entry name" value="Phd_like_TxnDC9"/>
    <property type="match status" value="1"/>
</dbReference>
<sequence>MSSSSKSASLAARLVENNNPSRSRRDPDDDDDDEALFAELEEEIENDSNSAIRETGLQVLKAEMERMKHMRENRYGYYVEVKEEKEVVRRFGHRHEPRCVAHFFHPNFKRCEIMDKHLEKLAPKYPTTRFIRVHVENIPWLVEKLFIKVLPCVICFVDGIAKDRLVGFEELGNEDNFNTAILELRLSQSGKFSPFLLQTLNVNRTAGVIKKGNGNTLQPLFKVSSSKQSQRDDDVFDLDD</sequence>
<dbReference type="SUPFAM" id="SSF52833">
    <property type="entry name" value="Thioredoxin-like"/>
    <property type="match status" value="1"/>
</dbReference>
<feature type="compositionally biased region" description="Low complexity" evidence="1">
    <location>
        <begin position="1"/>
        <end position="21"/>
    </location>
</feature>